<evidence type="ECO:0000256" key="4">
    <source>
        <dbReference type="ARBA" id="ARBA00022927"/>
    </source>
</evidence>
<evidence type="ECO:0000256" key="2">
    <source>
        <dbReference type="ARBA" id="ARBA00022448"/>
    </source>
</evidence>
<protein>
    <recommendedName>
        <fullName evidence="5">Vacuolar protein sorting-associated protein 28 homolog</fullName>
    </recommendedName>
</protein>
<feature type="compositionally biased region" description="Low complexity" evidence="7">
    <location>
        <begin position="9"/>
        <end position="24"/>
    </location>
</feature>
<dbReference type="AlphaFoldDB" id="A0ABD3MFA0"/>
<dbReference type="InterPro" id="IPR037202">
    <property type="entry name" value="ESCRT_assembly_dom"/>
</dbReference>
<evidence type="ECO:0000256" key="1">
    <source>
        <dbReference type="ARBA" id="ARBA00004177"/>
    </source>
</evidence>
<evidence type="ECO:0000259" key="8">
    <source>
        <dbReference type="PROSITE" id="PS51310"/>
    </source>
</evidence>
<keyword evidence="4 5" id="KW-0653">Protein transport</keyword>
<comment type="function">
    <text evidence="5">Component of the ESCRT-I complex (endosomal sorting complex required for transport I), a regulator of vesicular trafficking process.</text>
</comment>
<dbReference type="InterPro" id="IPR017898">
    <property type="entry name" value="VPS28_N"/>
</dbReference>
<name>A0ABD3MFA0_9STRA</name>
<dbReference type="InterPro" id="IPR038358">
    <property type="entry name" value="VPS28_N_sf"/>
</dbReference>
<organism evidence="10 11">
    <name type="scientific">Discostella pseudostelligera</name>
    <dbReference type="NCBI Taxonomy" id="259834"/>
    <lineage>
        <taxon>Eukaryota</taxon>
        <taxon>Sar</taxon>
        <taxon>Stramenopiles</taxon>
        <taxon>Ochrophyta</taxon>
        <taxon>Bacillariophyta</taxon>
        <taxon>Coscinodiscophyceae</taxon>
        <taxon>Thalassiosirophycidae</taxon>
        <taxon>Stephanodiscales</taxon>
        <taxon>Stephanodiscaceae</taxon>
        <taxon>Discostella</taxon>
    </lineage>
</organism>
<dbReference type="PANTHER" id="PTHR12937">
    <property type="entry name" value="VACUOLAR PROTEIN SORTING 28, ISOFORM 2 VPS28"/>
    <property type="match status" value="1"/>
</dbReference>
<comment type="similarity">
    <text evidence="5 6">Belongs to the VPS28 family.</text>
</comment>
<dbReference type="PANTHER" id="PTHR12937:SF0">
    <property type="entry name" value="VACUOLAR PROTEIN SORTING-ASSOCIATED PROTEIN 28 HOMOLOG"/>
    <property type="match status" value="1"/>
</dbReference>
<evidence type="ECO:0000256" key="3">
    <source>
        <dbReference type="ARBA" id="ARBA00022753"/>
    </source>
</evidence>
<comment type="caution">
    <text evidence="10">The sequence shown here is derived from an EMBL/GenBank/DDBJ whole genome shotgun (WGS) entry which is preliminary data.</text>
</comment>
<dbReference type="InterPro" id="IPR017899">
    <property type="entry name" value="VPS28_C"/>
</dbReference>
<dbReference type="SUPFAM" id="SSF140111">
    <property type="entry name" value="Endosomal sorting complex assembly domain"/>
    <property type="match status" value="1"/>
</dbReference>
<dbReference type="PROSITE" id="PS51310">
    <property type="entry name" value="VPS28_C"/>
    <property type="match status" value="1"/>
</dbReference>
<feature type="domain" description="VPS28 N-terminal" evidence="9">
    <location>
        <begin position="32"/>
        <end position="151"/>
    </location>
</feature>
<keyword evidence="2 5" id="KW-0813">Transport</keyword>
<comment type="subcellular location">
    <subcellularLocation>
        <location evidence="1">Endosome</location>
    </subcellularLocation>
</comment>
<sequence>MWNQAPPKSSATTSPSSSLTSSAASTSTVSAATTALDTTHPEIELYTSTKERKDYENMADLYTIIVATEHLERAYAQNAISQSEYTSECNKLLSQFKIAEKAALLSSSSSSSGATKTRITTTETFMRVYQMDCPRASHRLLTVGVPEKTKENIADSAGKLAAIVAETVKDFINAMDAIHLGQRSVDEIQPLLSDLQSSMNRLPLETPPNFGPVVIVQCWLEKLNGMRAVDVIDEDDGQQLKFELNKAYSEFTRYLNDVGIGD</sequence>
<dbReference type="Gene3D" id="1.20.120.1130">
    <property type="match status" value="1"/>
</dbReference>
<dbReference type="PROSITE" id="PS51313">
    <property type="entry name" value="VPS28_N"/>
    <property type="match status" value="1"/>
</dbReference>
<dbReference type="Gene3D" id="1.20.1440.200">
    <property type="match status" value="1"/>
</dbReference>
<evidence type="ECO:0000313" key="10">
    <source>
        <dbReference type="EMBL" id="KAL3760626.1"/>
    </source>
</evidence>
<dbReference type="InterPro" id="IPR037206">
    <property type="entry name" value="VPS28_C_sf"/>
</dbReference>
<dbReference type="PIRSF" id="PIRSF017535">
    <property type="entry name" value="VPS28"/>
    <property type="match status" value="1"/>
</dbReference>
<feature type="domain" description="VPS28 C-terminal" evidence="8">
    <location>
        <begin position="159"/>
        <end position="256"/>
    </location>
</feature>
<keyword evidence="3 5" id="KW-0967">Endosome</keyword>
<dbReference type="InterPro" id="IPR007143">
    <property type="entry name" value="Vps28"/>
</dbReference>
<keyword evidence="11" id="KW-1185">Reference proteome</keyword>
<dbReference type="Pfam" id="PF03997">
    <property type="entry name" value="VPS28"/>
    <property type="match status" value="1"/>
</dbReference>
<dbReference type="EMBL" id="JALLBG020000178">
    <property type="protein sequence ID" value="KAL3760626.1"/>
    <property type="molecule type" value="Genomic_DNA"/>
</dbReference>
<dbReference type="SUPFAM" id="SSF140427">
    <property type="entry name" value="VPS28 C-terminal domain-like"/>
    <property type="match status" value="1"/>
</dbReference>
<proteinExistence type="inferred from homology"/>
<dbReference type="GO" id="GO:0000813">
    <property type="term" value="C:ESCRT I complex"/>
    <property type="evidence" value="ECO:0007669"/>
    <property type="project" value="UniProtKB-UniRule"/>
</dbReference>
<reference evidence="10 11" key="1">
    <citation type="submission" date="2024-10" db="EMBL/GenBank/DDBJ databases">
        <title>Updated reference genomes for cyclostephanoid diatoms.</title>
        <authorList>
            <person name="Roberts W.R."/>
            <person name="Alverson A.J."/>
        </authorList>
    </citation>
    <scope>NUCLEOTIDE SEQUENCE [LARGE SCALE GENOMIC DNA]</scope>
    <source>
        <strain evidence="10 11">AJA232-27</strain>
    </source>
</reference>
<gene>
    <name evidence="10" type="ORF">ACHAWU_002448</name>
</gene>
<evidence type="ECO:0000256" key="5">
    <source>
        <dbReference type="PIRNR" id="PIRNR017535"/>
    </source>
</evidence>
<evidence type="ECO:0000259" key="9">
    <source>
        <dbReference type="PROSITE" id="PS51313"/>
    </source>
</evidence>
<evidence type="ECO:0000256" key="6">
    <source>
        <dbReference type="PROSITE-ProRule" id="PRU00642"/>
    </source>
</evidence>
<evidence type="ECO:0000256" key="7">
    <source>
        <dbReference type="SAM" id="MobiDB-lite"/>
    </source>
</evidence>
<dbReference type="GO" id="GO:0015031">
    <property type="term" value="P:protein transport"/>
    <property type="evidence" value="ECO:0007669"/>
    <property type="project" value="UniProtKB-UniRule"/>
</dbReference>
<evidence type="ECO:0000313" key="11">
    <source>
        <dbReference type="Proteomes" id="UP001530293"/>
    </source>
</evidence>
<dbReference type="Proteomes" id="UP001530293">
    <property type="component" value="Unassembled WGS sequence"/>
</dbReference>
<accession>A0ABD3MFA0</accession>
<feature type="region of interest" description="Disordered" evidence="7">
    <location>
        <begin position="1"/>
        <end position="24"/>
    </location>
</feature>